<evidence type="ECO:0000313" key="3">
    <source>
        <dbReference type="Proteomes" id="UP001152622"/>
    </source>
</evidence>
<feature type="region of interest" description="Disordered" evidence="1">
    <location>
        <begin position="275"/>
        <end position="363"/>
    </location>
</feature>
<dbReference type="Proteomes" id="UP001152622">
    <property type="component" value="Chromosome 5"/>
</dbReference>
<organism evidence="2 3">
    <name type="scientific">Synaphobranchus kaupii</name>
    <name type="common">Kaup's arrowtooth eel</name>
    <dbReference type="NCBI Taxonomy" id="118154"/>
    <lineage>
        <taxon>Eukaryota</taxon>
        <taxon>Metazoa</taxon>
        <taxon>Chordata</taxon>
        <taxon>Craniata</taxon>
        <taxon>Vertebrata</taxon>
        <taxon>Euteleostomi</taxon>
        <taxon>Actinopterygii</taxon>
        <taxon>Neopterygii</taxon>
        <taxon>Teleostei</taxon>
        <taxon>Anguilliformes</taxon>
        <taxon>Synaphobranchidae</taxon>
        <taxon>Synaphobranchus</taxon>
    </lineage>
</organism>
<protein>
    <submittedName>
        <fullName evidence="2">Uncharacterized protein</fullName>
    </submittedName>
</protein>
<dbReference type="EMBL" id="JAINUF010000005">
    <property type="protein sequence ID" value="KAJ8360427.1"/>
    <property type="molecule type" value="Genomic_DNA"/>
</dbReference>
<evidence type="ECO:0000256" key="1">
    <source>
        <dbReference type="SAM" id="MobiDB-lite"/>
    </source>
</evidence>
<evidence type="ECO:0000313" key="2">
    <source>
        <dbReference type="EMBL" id="KAJ8360427.1"/>
    </source>
</evidence>
<keyword evidence="3" id="KW-1185">Reference proteome</keyword>
<proteinExistence type="predicted"/>
<sequence length="363" mass="40621">MQALEGAYAQAQKQVDMAVATTEQLKTFDLRSQVASLHTDMMVRLSDLELNRVSAEEVARLQDTVTSKSEEFQAVRENLSDVASSNKALAGSMKGLSSSFASTMAKVTDQAALVDTLTAQLAAQVSELLGLKETLTVHRAQLETSAQDIASVKGLLEVEQAKRTKILGKQLTFVRRSLEDQSQEALSLHSSLRAQLESIQSQLEENPLLEQPAELDEEHRDHGELELQKEVDQEVQEDVLGHQAEAQVDQEVQEEEVEQELQTELGVQEEEVEQEVQTELGVQEDEVEQEVQTELGVQEEEVEQEAQTELGIQEEEVEQEVQADEVVEEVTVSEEAYSEQQEEQEELTMEENDTEEEEAEQPE</sequence>
<dbReference type="OrthoDB" id="8963459at2759"/>
<reference evidence="2" key="1">
    <citation type="journal article" date="2023" name="Science">
        <title>Genome structures resolve the early diversification of teleost fishes.</title>
        <authorList>
            <person name="Parey E."/>
            <person name="Louis A."/>
            <person name="Montfort J."/>
            <person name="Bouchez O."/>
            <person name="Roques C."/>
            <person name="Iampietro C."/>
            <person name="Lluch J."/>
            <person name="Castinel A."/>
            <person name="Donnadieu C."/>
            <person name="Desvignes T."/>
            <person name="Floi Bucao C."/>
            <person name="Jouanno E."/>
            <person name="Wen M."/>
            <person name="Mejri S."/>
            <person name="Dirks R."/>
            <person name="Jansen H."/>
            <person name="Henkel C."/>
            <person name="Chen W.J."/>
            <person name="Zahm M."/>
            <person name="Cabau C."/>
            <person name="Klopp C."/>
            <person name="Thompson A.W."/>
            <person name="Robinson-Rechavi M."/>
            <person name="Braasch I."/>
            <person name="Lecointre G."/>
            <person name="Bobe J."/>
            <person name="Postlethwait J.H."/>
            <person name="Berthelot C."/>
            <person name="Roest Crollius H."/>
            <person name="Guiguen Y."/>
        </authorList>
    </citation>
    <scope>NUCLEOTIDE SEQUENCE</scope>
    <source>
        <strain evidence="2">WJC10195</strain>
    </source>
</reference>
<comment type="caution">
    <text evidence="2">The sequence shown here is derived from an EMBL/GenBank/DDBJ whole genome shotgun (WGS) entry which is preliminary data.</text>
</comment>
<name>A0A9Q1FK37_SYNKA</name>
<dbReference type="AlphaFoldDB" id="A0A9Q1FK37"/>
<accession>A0A9Q1FK37</accession>
<gene>
    <name evidence="2" type="ORF">SKAU_G00169520</name>
</gene>